<feature type="region of interest" description="Disordered" evidence="1">
    <location>
        <begin position="78"/>
        <end position="100"/>
    </location>
</feature>
<dbReference type="EMBL" id="JAQOUE010000001">
    <property type="protein sequence ID" value="MDT7043388.1"/>
    <property type="molecule type" value="Genomic_DNA"/>
</dbReference>
<evidence type="ECO:0000313" key="3">
    <source>
        <dbReference type="Proteomes" id="UP001250932"/>
    </source>
</evidence>
<comment type="caution">
    <text evidence="2">The sequence shown here is derived from an EMBL/GenBank/DDBJ whole genome shotgun (WGS) entry which is preliminary data.</text>
</comment>
<name>A0ABU3KAP6_9BACT</name>
<feature type="compositionally biased region" description="Polar residues" evidence="1">
    <location>
        <begin position="91"/>
        <end position="100"/>
    </location>
</feature>
<reference evidence="2 3" key="1">
    <citation type="journal article" date="2023" name="ISME J.">
        <title>Cultivation and genomic characterization of novel and ubiquitous marine nitrite-oxidizing bacteria from the Nitrospirales.</title>
        <authorList>
            <person name="Mueller A.J."/>
            <person name="Daebeler A."/>
            <person name="Herbold C.W."/>
            <person name="Kirkegaard R.H."/>
            <person name="Daims H."/>
        </authorList>
    </citation>
    <scope>NUCLEOTIDE SEQUENCE [LARGE SCALE GENOMIC DNA]</scope>
    <source>
        <strain evidence="2 3">EB</strain>
    </source>
</reference>
<dbReference type="Proteomes" id="UP001250932">
    <property type="component" value="Unassembled WGS sequence"/>
</dbReference>
<feature type="compositionally biased region" description="Basic and acidic residues" evidence="1">
    <location>
        <begin position="1"/>
        <end position="17"/>
    </location>
</feature>
<evidence type="ECO:0000256" key="1">
    <source>
        <dbReference type="SAM" id="MobiDB-lite"/>
    </source>
</evidence>
<evidence type="ECO:0000313" key="2">
    <source>
        <dbReference type="EMBL" id="MDT7043388.1"/>
    </source>
</evidence>
<feature type="region of interest" description="Disordered" evidence="1">
    <location>
        <begin position="1"/>
        <end position="27"/>
    </location>
</feature>
<proteinExistence type="predicted"/>
<keyword evidence="3" id="KW-1185">Reference proteome</keyword>
<protein>
    <submittedName>
        <fullName evidence="2">Uncharacterized protein</fullName>
    </submittedName>
</protein>
<organism evidence="2 3">
    <name type="scientific">Candidatus Nitronereus thalassa</name>
    <dbReference type="NCBI Taxonomy" id="3020898"/>
    <lineage>
        <taxon>Bacteria</taxon>
        <taxon>Pseudomonadati</taxon>
        <taxon>Nitrospirota</taxon>
        <taxon>Nitrospiria</taxon>
        <taxon>Nitrospirales</taxon>
        <taxon>Nitrospiraceae</taxon>
        <taxon>Candidatus Nitronereus</taxon>
    </lineage>
</organism>
<dbReference type="RefSeq" id="WP_313833955.1">
    <property type="nucleotide sequence ID" value="NZ_JAQOUE010000001.1"/>
</dbReference>
<gene>
    <name evidence="2" type="ORF">PPG34_13590</name>
</gene>
<accession>A0ABU3KAP6</accession>
<sequence length="238" mass="25927">MDNKQPRALSHDEKKAAEAAYQGKPFHSSWSKSSRAVYDGIIKARGLPIDALESAEMGVDPFENPMVAEGMFEEALSLGTSPGKNAESDGTDSQTPAHQITSRQEAIDAGLLIDVTNKAKGVGFNLSVGITKSLWNRSIAETLDSANPEGEARIRDMLLAVRLRLASLDAPSPWVEVPVLYPSQQEEGHAKIFPIYALFHKDAVAEECLTLIHPKEISSIRPSTHSNTEEEQSSTDFL</sequence>